<comment type="caution">
    <text evidence="1">The sequence shown here is derived from an EMBL/GenBank/DDBJ whole genome shotgun (WGS) entry which is preliminary data.</text>
</comment>
<dbReference type="CDD" id="cd14789">
    <property type="entry name" value="Tiki"/>
    <property type="match status" value="1"/>
</dbReference>
<evidence type="ECO:0000313" key="1">
    <source>
        <dbReference type="EMBL" id="MFD2206669.1"/>
    </source>
</evidence>
<evidence type="ECO:0000313" key="2">
    <source>
        <dbReference type="Proteomes" id="UP001597294"/>
    </source>
</evidence>
<organism evidence="1 2">
    <name type="scientific">Kiloniella antarctica</name>
    <dbReference type="NCBI Taxonomy" id="1550907"/>
    <lineage>
        <taxon>Bacteria</taxon>
        <taxon>Pseudomonadati</taxon>
        <taxon>Pseudomonadota</taxon>
        <taxon>Alphaproteobacteria</taxon>
        <taxon>Rhodospirillales</taxon>
        <taxon>Kiloniellaceae</taxon>
        <taxon>Kiloniella</taxon>
    </lineage>
</organism>
<proteinExistence type="predicted"/>
<dbReference type="Pfam" id="PF01963">
    <property type="entry name" value="TraB_PrgY_gumN"/>
    <property type="match status" value="1"/>
</dbReference>
<dbReference type="InterPro" id="IPR047111">
    <property type="entry name" value="YbaP-like"/>
</dbReference>
<dbReference type="Proteomes" id="UP001597294">
    <property type="component" value="Unassembled WGS sequence"/>
</dbReference>
<keyword evidence="1" id="KW-0378">Hydrolase</keyword>
<dbReference type="EMBL" id="JBHUII010000007">
    <property type="protein sequence ID" value="MFD2206669.1"/>
    <property type="molecule type" value="Genomic_DNA"/>
</dbReference>
<dbReference type="PANTHER" id="PTHR40590">
    <property type="entry name" value="CYTOPLASMIC PROTEIN-RELATED"/>
    <property type="match status" value="1"/>
</dbReference>
<accession>A0ABW5BP60</accession>
<name>A0ABW5BP60_9PROT</name>
<reference evidence="2" key="1">
    <citation type="journal article" date="2019" name="Int. J. Syst. Evol. Microbiol.">
        <title>The Global Catalogue of Microorganisms (GCM) 10K type strain sequencing project: providing services to taxonomists for standard genome sequencing and annotation.</title>
        <authorList>
            <consortium name="The Broad Institute Genomics Platform"/>
            <consortium name="The Broad Institute Genome Sequencing Center for Infectious Disease"/>
            <person name="Wu L."/>
            <person name="Ma J."/>
        </authorList>
    </citation>
    <scope>NUCLEOTIDE SEQUENCE [LARGE SCALE GENOMIC DNA]</scope>
    <source>
        <strain evidence="2">CGMCC 4.7192</strain>
    </source>
</reference>
<dbReference type="RefSeq" id="WP_380252532.1">
    <property type="nucleotide sequence ID" value="NZ_JBHUII010000007.1"/>
</dbReference>
<keyword evidence="2" id="KW-1185">Reference proteome</keyword>
<dbReference type="EC" id="3.4.-.-" evidence="1"/>
<protein>
    <submittedName>
        <fullName evidence="1">TraB/GumN family protein</fullName>
        <ecNumber evidence="1">3.4.-.-</ecNumber>
    </submittedName>
</protein>
<dbReference type="GO" id="GO:0016787">
    <property type="term" value="F:hydrolase activity"/>
    <property type="evidence" value="ECO:0007669"/>
    <property type="project" value="UniProtKB-KW"/>
</dbReference>
<dbReference type="PANTHER" id="PTHR40590:SF1">
    <property type="entry name" value="CYTOPLASMIC PROTEIN"/>
    <property type="match status" value="1"/>
</dbReference>
<dbReference type="InterPro" id="IPR002816">
    <property type="entry name" value="TraB/PrgY/GumN_fam"/>
</dbReference>
<sequence>MAPLAFVSLSYATEDVLNGHGLFWKIEREGREPSYILGTMHVADKRVLKLKDEVKPYLIKASVLYLEIDLTQREMREAYNARLRDDGRTLDEVLPDEIYKKIKEISNAYKIEEDELKQLELWAVYPLVKAMPSNPGGRENSGQDGPENTGLPLDFQLGKLAAENSVEVKGLETVRDQLGVFRERDRKIYYDAIVRALENPDAVEDSLDMMEKFIQWYVDRDTNAFYVSLLDDLKTEPPEMYDIWIERLLNKRNLVMVNGMARGLVRGNSFTAVGALHLPGEKGILKILTDRGYEITRLD</sequence>
<gene>
    <name evidence="1" type="ORF">ACFSKO_13645</name>
</gene>